<feature type="transmembrane region" description="Helical" evidence="8">
    <location>
        <begin position="279"/>
        <end position="299"/>
    </location>
</feature>
<dbReference type="PIRSF" id="PIRSF005355">
    <property type="entry name" value="UBIAD1"/>
    <property type="match status" value="1"/>
</dbReference>
<proteinExistence type="inferred from homology"/>
<feature type="transmembrane region" description="Helical" evidence="8">
    <location>
        <begin position="224"/>
        <end position="242"/>
    </location>
</feature>
<dbReference type="PANTHER" id="PTHR13929">
    <property type="entry name" value="1,4-DIHYDROXY-2-NAPHTHOATE OCTAPRENYLTRANSFERASE"/>
    <property type="match status" value="1"/>
</dbReference>
<comment type="function">
    <text evidence="8">Conversion of 1,4-dihydroxy-2-naphthoate (DHNA) to demethylmenaquinone (DMK).</text>
</comment>
<dbReference type="AlphaFoldDB" id="A0A412WXU4"/>
<comment type="similarity">
    <text evidence="8">Belongs to the MenA family. Type 1 subfamily.</text>
</comment>
<keyword evidence="5 8" id="KW-0812">Transmembrane</keyword>
<dbReference type="STRING" id="1121130.GCA_000519105_01406"/>
<keyword evidence="3 8" id="KW-1003">Cell membrane</keyword>
<gene>
    <name evidence="8 10" type="primary">menA</name>
    <name evidence="10" type="ORF">DWW18_14260</name>
</gene>
<evidence type="ECO:0000256" key="3">
    <source>
        <dbReference type="ARBA" id="ARBA00022475"/>
    </source>
</evidence>
<keyword evidence="6 8" id="KW-1133">Transmembrane helix</keyword>
<accession>A0A412WXU4</accession>
<protein>
    <recommendedName>
        <fullName evidence="8 9">1,4-dihydroxy-2-naphthoate octaprenyltransferase</fullName>
        <shortName evidence="8">DHNA-octaprenyltransferase</shortName>
        <ecNumber evidence="8 9">2.5.1.74</ecNumber>
    </recommendedName>
</protein>
<dbReference type="PANTHER" id="PTHR13929:SF0">
    <property type="entry name" value="UBIA PRENYLTRANSFERASE DOMAIN-CONTAINING PROTEIN 1"/>
    <property type="match status" value="1"/>
</dbReference>
<feature type="transmembrane region" description="Helical" evidence="8">
    <location>
        <begin position="122"/>
        <end position="140"/>
    </location>
</feature>
<feature type="transmembrane region" description="Helical" evidence="8">
    <location>
        <begin position="91"/>
        <end position="110"/>
    </location>
</feature>
<dbReference type="HAMAP" id="MF_01937">
    <property type="entry name" value="MenA_1"/>
    <property type="match status" value="1"/>
</dbReference>
<dbReference type="GO" id="GO:0005886">
    <property type="term" value="C:plasma membrane"/>
    <property type="evidence" value="ECO:0007669"/>
    <property type="project" value="UniProtKB-SubCell"/>
</dbReference>
<evidence type="ECO:0000256" key="9">
    <source>
        <dbReference type="NCBIfam" id="TIGR00751"/>
    </source>
</evidence>
<feature type="transmembrane region" description="Helical" evidence="8">
    <location>
        <begin position="40"/>
        <end position="58"/>
    </location>
</feature>
<dbReference type="GO" id="GO:0046428">
    <property type="term" value="F:1,4-dihydroxy-2-naphthoate polyprenyltransferase activity"/>
    <property type="evidence" value="ECO:0007669"/>
    <property type="project" value="UniProtKB-UniRule"/>
</dbReference>
<comment type="pathway">
    <text evidence="8">Quinol/quinone metabolism; menaquinone biosynthesis; menaquinol from 1,4-dihydroxy-2-naphthoate: step 1/2.</text>
</comment>
<dbReference type="Pfam" id="PF01040">
    <property type="entry name" value="UbiA"/>
    <property type="match status" value="1"/>
</dbReference>
<dbReference type="GO" id="GO:0009234">
    <property type="term" value="P:menaquinone biosynthetic process"/>
    <property type="evidence" value="ECO:0007669"/>
    <property type="project" value="UniProtKB-UniRule"/>
</dbReference>
<dbReference type="UniPathway" id="UPA00079">
    <property type="reaction ID" value="UER00168"/>
</dbReference>
<sequence>MSKVRAYITSFRLRTLPLSLSGVLLGSLLAASDGYFKTTTFVWAMLTTVALQILSNLANEVGDLTKGTDNEHRLGPIRSAQSGALSMREMVQAMIVFGVIAIITGSLLIYEAFRDLLNWKSISLFIAGGASIVAAVKYTVGKSAYGYRGLGDLFVFIFFGLVSVMGSYFAMSGVLPWICVLPAAAIGFLSSGVLNMNNIRDIENDSVCGKRTIPVILGIRGAKIYHFVITLLAVICLVVYTILHSAGWTGYLFLLTLPLLAMHLKSVYRGEGRALDSQLKFLSITTLLIALLLGFGQLLSC</sequence>
<evidence type="ECO:0000256" key="2">
    <source>
        <dbReference type="ARBA" id="ARBA00022428"/>
    </source>
</evidence>
<evidence type="ECO:0000256" key="1">
    <source>
        <dbReference type="ARBA" id="ARBA00004141"/>
    </source>
</evidence>
<keyword evidence="7 8" id="KW-0472">Membrane</keyword>
<evidence type="ECO:0000313" key="11">
    <source>
        <dbReference type="Proteomes" id="UP000283589"/>
    </source>
</evidence>
<evidence type="ECO:0000256" key="5">
    <source>
        <dbReference type="ARBA" id="ARBA00022692"/>
    </source>
</evidence>
<dbReference type="Gene3D" id="1.20.120.1780">
    <property type="entry name" value="UbiA prenyltransferase"/>
    <property type="match status" value="1"/>
</dbReference>
<feature type="transmembrane region" description="Helical" evidence="8">
    <location>
        <begin position="175"/>
        <end position="194"/>
    </location>
</feature>
<dbReference type="InterPro" id="IPR000537">
    <property type="entry name" value="UbiA_prenyltransferase"/>
</dbReference>
<evidence type="ECO:0000256" key="4">
    <source>
        <dbReference type="ARBA" id="ARBA00022679"/>
    </source>
</evidence>
<dbReference type="GO" id="GO:0042371">
    <property type="term" value="P:vitamin K biosynthetic process"/>
    <property type="evidence" value="ECO:0007669"/>
    <property type="project" value="TreeGrafter"/>
</dbReference>
<comment type="catalytic activity">
    <reaction evidence="8">
        <text>an all-trans-polyprenyl diphosphate + 1,4-dihydroxy-2-naphthoate + H(+) = a 2-demethylmenaquinol + CO2 + diphosphate</text>
        <dbReference type="Rhea" id="RHEA:26478"/>
        <dbReference type="Rhea" id="RHEA-COMP:9563"/>
        <dbReference type="Rhea" id="RHEA-COMP:9564"/>
        <dbReference type="ChEBI" id="CHEBI:11173"/>
        <dbReference type="ChEBI" id="CHEBI:15378"/>
        <dbReference type="ChEBI" id="CHEBI:16526"/>
        <dbReference type="ChEBI" id="CHEBI:33019"/>
        <dbReference type="ChEBI" id="CHEBI:55437"/>
        <dbReference type="ChEBI" id="CHEBI:58914"/>
        <dbReference type="EC" id="2.5.1.74"/>
    </reaction>
</comment>
<name>A0A412WXU4_9BACT</name>
<evidence type="ECO:0000313" key="10">
    <source>
        <dbReference type="EMBL" id="RGV32399.1"/>
    </source>
</evidence>
<dbReference type="InterPro" id="IPR004657">
    <property type="entry name" value="MenA"/>
</dbReference>
<dbReference type="EC" id="2.5.1.74" evidence="8 9"/>
<evidence type="ECO:0000256" key="8">
    <source>
        <dbReference type="HAMAP-Rule" id="MF_01937"/>
    </source>
</evidence>
<reference evidence="10 11" key="1">
    <citation type="submission" date="2018-08" db="EMBL/GenBank/DDBJ databases">
        <title>A genome reference for cultivated species of the human gut microbiota.</title>
        <authorList>
            <person name="Zou Y."/>
            <person name="Xue W."/>
            <person name="Luo G."/>
        </authorList>
    </citation>
    <scope>NUCLEOTIDE SEQUENCE [LARGE SCALE GENOMIC DNA]</scope>
    <source>
        <strain evidence="10 11">AF14-49</strain>
    </source>
</reference>
<dbReference type="NCBIfam" id="TIGR00751">
    <property type="entry name" value="menA"/>
    <property type="match status" value="1"/>
</dbReference>
<comment type="subcellular location">
    <subcellularLocation>
        <location evidence="8">Cell membrane</location>
        <topology evidence="8">Multi-pass membrane protein</topology>
    </subcellularLocation>
    <subcellularLocation>
        <location evidence="1">Membrane</location>
        <topology evidence="1">Multi-pass membrane protein</topology>
    </subcellularLocation>
</comment>
<evidence type="ECO:0000256" key="6">
    <source>
        <dbReference type="ARBA" id="ARBA00022989"/>
    </source>
</evidence>
<dbReference type="Gene3D" id="1.10.357.140">
    <property type="entry name" value="UbiA prenyltransferase"/>
    <property type="match status" value="1"/>
</dbReference>
<keyword evidence="4 8" id="KW-0808">Transferase</keyword>
<dbReference type="InterPro" id="IPR026046">
    <property type="entry name" value="UBIAD1"/>
</dbReference>
<dbReference type="InterPro" id="IPR044878">
    <property type="entry name" value="UbiA_sf"/>
</dbReference>
<organism evidence="10 11">
    <name type="scientific">Butyricimonas virosa</name>
    <dbReference type="NCBI Taxonomy" id="544645"/>
    <lineage>
        <taxon>Bacteria</taxon>
        <taxon>Pseudomonadati</taxon>
        <taxon>Bacteroidota</taxon>
        <taxon>Bacteroidia</taxon>
        <taxon>Bacteroidales</taxon>
        <taxon>Odoribacteraceae</taxon>
        <taxon>Butyricimonas</taxon>
    </lineage>
</organism>
<dbReference type="Proteomes" id="UP000283589">
    <property type="component" value="Unassembled WGS sequence"/>
</dbReference>
<dbReference type="CDD" id="cd13962">
    <property type="entry name" value="PT_UbiA_UBIAD1"/>
    <property type="match status" value="1"/>
</dbReference>
<feature type="transmembrane region" description="Helical" evidence="8">
    <location>
        <begin position="248"/>
        <end position="267"/>
    </location>
</feature>
<dbReference type="EMBL" id="QRZA01000021">
    <property type="protein sequence ID" value="RGV32399.1"/>
    <property type="molecule type" value="Genomic_DNA"/>
</dbReference>
<evidence type="ECO:0000256" key="7">
    <source>
        <dbReference type="ARBA" id="ARBA00023136"/>
    </source>
</evidence>
<feature type="transmembrane region" description="Helical" evidence="8">
    <location>
        <begin position="152"/>
        <end position="169"/>
    </location>
</feature>
<keyword evidence="2 8" id="KW-0474">Menaquinone biosynthesis</keyword>
<comment type="caution">
    <text evidence="10">The sequence shown here is derived from an EMBL/GenBank/DDBJ whole genome shotgun (WGS) entry which is preliminary data.</text>
</comment>
<dbReference type="RefSeq" id="WP_118261010.1">
    <property type="nucleotide sequence ID" value="NZ_CALBWO010000010.1"/>
</dbReference>